<dbReference type="Gene3D" id="3.40.50.1110">
    <property type="entry name" value="SGNH hydrolase"/>
    <property type="match status" value="1"/>
</dbReference>
<dbReference type="AlphaFoldDB" id="A0AA41UIS1"/>
<dbReference type="InterPro" id="IPR001087">
    <property type="entry name" value="GDSL"/>
</dbReference>
<evidence type="ECO:0000256" key="1">
    <source>
        <dbReference type="ARBA" id="ARBA00022801"/>
    </source>
</evidence>
<evidence type="ECO:0000256" key="2">
    <source>
        <dbReference type="SAM" id="SignalP"/>
    </source>
</evidence>
<dbReference type="Proteomes" id="UP001165427">
    <property type="component" value="Unassembled WGS sequence"/>
</dbReference>
<dbReference type="EMBL" id="JALJRB010000003">
    <property type="protein sequence ID" value="MCJ8499827.1"/>
    <property type="molecule type" value="Genomic_DNA"/>
</dbReference>
<dbReference type="GO" id="GO:0016788">
    <property type="term" value="F:hydrolase activity, acting on ester bonds"/>
    <property type="evidence" value="ECO:0007669"/>
    <property type="project" value="InterPro"/>
</dbReference>
<dbReference type="InterPro" id="IPR036514">
    <property type="entry name" value="SGNH_hydro_sf"/>
</dbReference>
<feature type="signal peptide" evidence="2">
    <location>
        <begin position="1"/>
        <end position="27"/>
    </location>
</feature>
<dbReference type="PANTHER" id="PTHR45648">
    <property type="entry name" value="GDSL LIPASE/ACYLHYDROLASE FAMILY PROTEIN (AFU_ORTHOLOGUE AFUA_4G14700)"/>
    <property type="match status" value="1"/>
</dbReference>
<dbReference type="Pfam" id="PF00657">
    <property type="entry name" value="Lipase_GDSL"/>
    <property type="match status" value="1"/>
</dbReference>
<evidence type="ECO:0000313" key="4">
    <source>
        <dbReference type="Proteomes" id="UP001165427"/>
    </source>
</evidence>
<proteinExistence type="predicted"/>
<dbReference type="RefSeq" id="WP_246903360.1">
    <property type="nucleotide sequence ID" value="NZ_JALJRB010000003.1"/>
</dbReference>
<dbReference type="PANTHER" id="PTHR45648:SF22">
    <property type="entry name" value="GDSL LIPASE_ACYLHYDROLASE FAMILY PROTEIN (AFU_ORTHOLOGUE AFUA_4G14700)"/>
    <property type="match status" value="1"/>
</dbReference>
<gene>
    <name evidence="3" type="ORF">MRX98_04515</name>
</gene>
<dbReference type="CDD" id="cd01846">
    <property type="entry name" value="fatty_acyltransferase_like"/>
    <property type="match status" value="1"/>
</dbReference>
<dbReference type="SUPFAM" id="SSF52266">
    <property type="entry name" value="SGNH hydrolase"/>
    <property type="match status" value="1"/>
</dbReference>
<feature type="chain" id="PRO_5041462677" evidence="2">
    <location>
        <begin position="28"/>
        <end position="308"/>
    </location>
</feature>
<keyword evidence="1 3" id="KW-0378">Hydrolase</keyword>
<keyword evidence="4" id="KW-1185">Reference proteome</keyword>
<sequence>MDKTKTSLANGILLAVALLLGASNALAGPYGEIVVFGDSLSDNGNYVLYDGQPAPDPALYWEGRFSNGRVWVEYLTDPTHFDTNLSGRAYGGAETSGSLPPGLIEQVRLYILLAAGASLSPTNLYVVWIGGNDFLNGDGDYQIAVDNINVAVTELVDNGAMSILILNLPDLGSIPSTLGSNEAEPATAFTVNFNAALANMIDTFSTAHPGIGIYEFDVEALFLEVRNNPTAFGFTNVTDPAPNFAVENDFDGEGSLFWDDVHPTTHMHALIADHVYDDLSAQLPADTADVPAQKNENASCFIRAVVWK</sequence>
<organism evidence="3 4">
    <name type="scientific">Desulfatitalea alkaliphila</name>
    <dbReference type="NCBI Taxonomy" id="2929485"/>
    <lineage>
        <taxon>Bacteria</taxon>
        <taxon>Pseudomonadati</taxon>
        <taxon>Thermodesulfobacteriota</taxon>
        <taxon>Desulfobacteria</taxon>
        <taxon>Desulfobacterales</taxon>
        <taxon>Desulfosarcinaceae</taxon>
        <taxon>Desulfatitalea</taxon>
    </lineage>
</organism>
<name>A0AA41UIS1_9BACT</name>
<evidence type="ECO:0000313" key="3">
    <source>
        <dbReference type="EMBL" id="MCJ8499827.1"/>
    </source>
</evidence>
<dbReference type="InterPro" id="IPR051058">
    <property type="entry name" value="GDSL_Est/Lipase"/>
</dbReference>
<reference evidence="3" key="1">
    <citation type="submission" date="2022-04" db="EMBL/GenBank/DDBJ databases">
        <title>Desulfatitalea alkaliphila sp. nov., a novel anaerobic sulfate-reducing bacterium isolated from terrestrial mud volcano, Taman Peninsula, Russia.</title>
        <authorList>
            <person name="Khomyakova M.A."/>
            <person name="Merkel A.Y."/>
            <person name="Slobodkin A.I."/>
        </authorList>
    </citation>
    <scope>NUCLEOTIDE SEQUENCE</scope>
    <source>
        <strain evidence="3">M08but</strain>
    </source>
</reference>
<accession>A0AA41UIS1</accession>
<protein>
    <submittedName>
        <fullName evidence="3">SGNH/GDSL hydrolase family protein</fullName>
    </submittedName>
</protein>
<keyword evidence="2" id="KW-0732">Signal</keyword>
<comment type="caution">
    <text evidence="3">The sequence shown here is derived from an EMBL/GenBank/DDBJ whole genome shotgun (WGS) entry which is preliminary data.</text>
</comment>